<name>A9KCL6_COXBN</name>
<dbReference type="GO" id="GO:0004491">
    <property type="term" value="F:methylmalonate-semialdehyde dehydrogenase (acylating, NAD) activity"/>
    <property type="evidence" value="ECO:0007669"/>
    <property type="project" value="UniProtKB-EC"/>
</dbReference>
<dbReference type="InterPro" id="IPR016162">
    <property type="entry name" value="Ald_DH_N"/>
</dbReference>
<dbReference type="PANTHER" id="PTHR43866:SF4">
    <property type="entry name" value="MALONATE-SEMIALDEHYDE DEHYDROGENASE"/>
    <property type="match status" value="1"/>
</dbReference>
<dbReference type="FunFam" id="3.40.309.10:FF:000002">
    <property type="entry name" value="Methylmalonate-semialdehyde dehydrogenase (Acylating)"/>
    <property type="match status" value="1"/>
</dbReference>
<keyword evidence="2 5" id="KW-0560">Oxidoreductase</keyword>
<dbReference type="GO" id="GO:0006210">
    <property type="term" value="P:thymine catabolic process"/>
    <property type="evidence" value="ECO:0007669"/>
    <property type="project" value="TreeGrafter"/>
</dbReference>
<dbReference type="EMBL" id="CP000733">
    <property type="protein sequence ID" value="ABS76874.1"/>
    <property type="molecule type" value="Genomic_DNA"/>
</dbReference>
<accession>A9KCL6</accession>
<dbReference type="EC" id="1.2.1.27" evidence="1"/>
<dbReference type="FunFam" id="3.40.605.10:FF:000003">
    <property type="entry name" value="Methylmalonate-semialdehyde dehydrogenase [acylating]"/>
    <property type="match status" value="1"/>
</dbReference>
<evidence type="ECO:0000313" key="5">
    <source>
        <dbReference type="EMBL" id="ABS76874.1"/>
    </source>
</evidence>
<dbReference type="RefSeq" id="WP_011996936.1">
    <property type="nucleotide sequence ID" value="NC_009727.1"/>
</dbReference>
<feature type="domain" description="Aldehyde dehydrogenase" evidence="4">
    <location>
        <begin position="12"/>
        <end position="478"/>
    </location>
</feature>
<dbReference type="KEGG" id="cbd:CBUD_1147"/>
<dbReference type="InterPro" id="IPR016161">
    <property type="entry name" value="Ald_DH/histidinol_DH"/>
</dbReference>
<proteinExistence type="predicted"/>
<dbReference type="Proteomes" id="UP000008555">
    <property type="component" value="Chromosome"/>
</dbReference>
<protein>
    <recommendedName>
        <fullName evidence="1">methylmalonate-semialdehyde dehydrogenase (CoA acylating)</fullName>
        <ecNumber evidence="1">1.2.1.27</ecNumber>
    </recommendedName>
</protein>
<dbReference type="Gene3D" id="3.40.309.10">
    <property type="entry name" value="Aldehyde Dehydrogenase, Chain A, domain 2"/>
    <property type="match status" value="1"/>
</dbReference>
<dbReference type="CDD" id="cd07085">
    <property type="entry name" value="ALDH_F6_MMSDH"/>
    <property type="match status" value="1"/>
</dbReference>
<dbReference type="Pfam" id="PF00171">
    <property type="entry name" value="Aldedh"/>
    <property type="match status" value="1"/>
</dbReference>
<evidence type="ECO:0000256" key="2">
    <source>
        <dbReference type="ARBA" id="ARBA00023002"/>
    </source>
</evidence>
<dbReference type="InterPro" id="IPR016163">
    <property type="entry name" value="Ald_DH_C"/>
</dbReference>
<organism evidence="5 6">
    <name type="scientific">Coxiella burnetii (strain Dugway 5J108-111)</name>
    <dbReference type="NCBI Taxonomy" id="434922"/>
    <lineage>
        <taxon>Bacteria</taxon>
        <taxon>Pseudomonadati</taxon>
        <taxon>Pseudomonadota</taxon>
        <taxon>Gammaproteobacteria</taxon>
        <taxon>Legionellales</taxon>
        <taxon>Coxiellaceae</taxon>
        <taxon>Coxiella</taxon>
    </lineage>
</organism>
<dbReference type="NCBIfam" id="TIGR01722">
    <property type="entry name" value="MMSDH"/>
    <property type="match status" value="1"/>
</dbReference>
<dbReference type="InterPro" id="IPR010061">
    <property type="entry name" value="MeMal-semiAld_DH"/>
</dbReference>
<dbReference type="InterPro" id="IPR015590">
    <property type="entry name" value="Aldehyde_DH_dom"/>
</dbReference>
<dbReference type="PROSITE" id="PS00070">
    <property type="entry name" value="ALDEHYDE_DEHYDR_CYS"/>
    <property type="match status" value="1"/>
</dbReference>
<reference evidence="5 6" key="1">
    <citation type="journal article" date="2009" name="Infect. Immun.">
        <title>Comparative genomics reveal extensive transposon-mediated genomic plasticity and diversity among potential effector proteins within the genus Coxiella.</title>
        <authorList>
            <person name="Beare P.A."/>
            <person name="Unsworth N."/>
            <person name="Andoh M."/>
            <person name="Voth D.E."/>
            <person name="Omsland A."/>
            <person name="Gilk S.D."/>
            <person name="Williams K.P."/>
            <person name="Sobral B.W."/>
            <person name="Kupko J.J.III."/>
            <person name="Porcella S.F."/>
            <person name="Samuel J.E."/>
            <person name="Heinzen R.A."/>
        </authorList>
    </citation>
    <scope>NUCLEOTIDE SEQUENCE [LARGE SCALE GENOMIC DNA]</scope>
    <source>
        <strain evidence="5 6">Dugway 5J108-111</strain>
    </source>
</reference>
<evidence type="ECO:0000256" key="3">
    <source>
        <dbReference type="ARBA" id="ARBA00023027"/>
    </source>
</evidence>
<dbReference type="SUPFAM" id="SSF53720">
    <property type="entry name" value="ALDH-like"/>
    <property type="match status" value="1"/>
</dbReference>
<evidence type="ECO:0000256" key="1">
    <source>
        <dbReference type="ARBA" id="ARBA00013048"/>
    </source>
</evidence>
<dbReference type="AlphaFoldDB" id="A9KCL6"/>
<dbReference type="GO" id="GO:0006574">
    <property type="term" value="P:L-valine catabolic process"/>
    <property type="evidence" value="ECO:0007669"/>
    <property type="project" value="TreeGrafter"/>
</dbReference>
<dbReference type="HOGENOM" id="CLU_005391_1_10_6"/>
<dbReference type="PANTHER" id="PTHR43866">
    <property type="entry name" value="MALONATE-SEMIALDEHYDE DEHYDROGENASE"/>
    <property type="match status" value="1"/>
</dbReference>
<sequence length="498" mass="53921">MKKIGHYINGKFVDAKGETYQEVYNPATGEVSAQVAFGTAEEVEEAVESARNAFASWSSVTPLRRARVIFKFKALLDKNIDKLAELLTSEHGKILEDAKGEVLRAIELTEFSCGTPYLLKGSYSENVGTDVDSYTIRQPLGVCVGITPFNFPVMISAWMFVPAIACGNTFVLKPSEKDPSAALFLAELMQEAGLPAGVLNIINGNGATVDRLITHPKVAAVSAVGSTAAAEHIYQTAIAHGKRAHTFGGAKNHCVITPDADIDEAADAILGAAYGAAGERCMAVSVVVAITDTVGDALVQRLKEKIPQLQIAAGTESLADFGPLVTKEHLEKVKAYIHLGVEEGAELIVDGRDLETLKHKKGFFLGGCLFDHVKPSMRIYQEEIFGPVLCVTRVSNFEEALALINKNEYGNGVAIFTKSGEMARYFASKVSVGMVGINVPIPVPVAYHTFGGWKRSIFGDIHMHGAENVHFYTKQKTVTVRCWPKEKTTESAYHMQSH</sequence>
<dbReference type="Gene3D" id="3.40.605.10">
    <property type="entry name" value="Aldehyde Dehydrogenase, Chain A, domain 1"/>
    <property type="match status" value="1"/>
</dbReference>
<evidence type="ECO:0000259" key="4">
    <source>
        <dbReference type="Pfam" id="PF00171"/>
    </source>
</evidence>
<keyword evidence="3" id="KW-0520">NAD</keyword>
<dbReference type="InterPro" id="IPR016160">
    <property type="entry name" value="Ald_DH_CS_CYS"/>
</dbReference>
<gene>
    <name evidence="5" type="primary">mmsA</name>
    <name evidence="5" type="ordered locus">CBUD_1147</name>
</gene>
<evidence type="ECO:0000313" key="6">
    <source>
        <dbReference type="Proteomes" id="UP000008555"/>
    </source>
</evidence>